<keyword evidence="5 8" id="KW-0812">Transmembrane</keyword>
<evidence type="ECO:0000256" key="6">
    <source>
        <dbReference type="ARBA" id="ARBA00022989"/>
    </source>
</evidence>
<evidence type="ECO:0000313" key="11">
    <source>
        <dbReference type="Proteomes" id="UP001201163"/>
    </source>
</evidence>
<proteinExistence type="inferred from homology"/>
<dbReference type="Pfam" id="PF13813">
    <property type="entry name" value="MBOAT_2"/>
    <property type="match status" value="1"/>
</dbReference>
<dbReference type="GO" id="GO:0006629">
    <property type="term" value="P:lipid metabolic process"/>
    <property type="evidence" value="ECO:0007669"/>
    <property type="project" value="InterPro"/>
</dbReference>
<evidence type="ECO:0000256" key="1">
    <source>
        <dbReference type="ARBA" id="ARBA00004141"/>
    </source>
</evidence>
<dbReference type="AlphaFoldDB" id="A0AAD4QEX9"/>
<evidence type="ECO:0000259" key="9">
    <source>
        <dbReference type="Pfam" id="PF13813"/>
    </source>
</evidence>
<feature type="transmembrane region" description="Helical" evidence="8">
    <location>
        <begin position="297"/>
        <end position="319"/>
    </location>
</feature>
<gene>
    <name evidence="10" type="ORF">EDB92DRAFT_2064370</name>
</gene>
<reference evidence="10" key="1">
    <citation type="submission" date="2022-01" db="EMBL/GenBank/DDBJ databases">
        <title>Comparative genomics reveals a dynamic genome evolution in the ectomycorrhizal milk-cap (Lactarius) mushrooms.</title>
        <authorList>
            <consortium name="DOE Joint Genome Institute"/>
            <person name="Lebreton A."/>
            <person name="Tang N."/>
            <person name="Kuo A."/>
            <person name="LaButti K."/>
            <person name="Drula E."/>
            <person name="Barry K."/>
            <person name="Clum A."/>
            <person name="Lipzen A."/>
            <person name="Mousain D."/>
            <person name="Ng V."/>
            <person name="Wang R."/>
            <person name="Wang X."/>
            <person name="Dai Y."/>
            <person name="Henrissat B."/>
            <person name="Grigoriev I.V."/>
            <person name="Guerin-Laguette A."/>
            <person name="Yu F."/>
            <person name="Martin F.M."/>
        </authorList>
    </citation>
    <scope>NUCLEOTIDE SEQUENCE</scope>
    <source>
        <strain evidence="10">QP</strain>
    </source>
</reference>
<evidence type="ECO:0000256" key="5">
    <source>
        <dbReference type="ARBA" id="ARBA00022692"/>
    </source>
</evidence>
<dbReference type="EMBL" id="JAKELL010000015">
    <property type="protein sequence ID" value="KAH8994236.1"/>
    <property type="molecule type" value="Genomic_DNA"/>
</dbReference>
<feature type="transmembrane region" description="Helical" evidence="8">
    <location>
        <begin position="213"/>
        <end position="232"/>
    </location>
</feature>
<comment type="similarity">
    <text evidence="3">Belongs to the wax synthase family.</text>
</comment>
<comment type="caution">
    <text evidence="10">The sequence shown here is derived from an EMBL/GenBank/DDBJ whole genome shotgun (WGS) entry which is preliminary data.</text>
</comment>
<keyword evidence="11" id="KW-1185">Reference proteome</keyword>
<feature type="transmembrane region" description="Helical" evidence="8">
    <location>
        <begin position="83"/>
        <end position="105"/>
    </location>
</feature>
<comment type="subcellular location">
    <subcellularLocation>
        <location evidence="1">Membrane</location>
        <topology evidence="1">Multi-pass membrane protein</topology>
    </subcellularLocation>
</comment>
<dbReference type="InterPro" id="IPR032805">
    <property type="entry name" value="Wax_synthase_dom"/>
</dbReference>
<keyword evidence="7 8" id="KW-0472">Membrane</keyword>
<evidence type="ECO:0000256" key="8">
    <source>
        <dbReference type="SAM" id="Phobius"/>
    </source>
</evidence>
<evidence type="ECO:0000256" key="3">
    <source>
        <dbReference type="ARBA" id="ARBA00007282"/>
    </source>
</evidence>
<name>A0AAD4QEX9_9AGAM</name>
<dbReference type="GO" id="GO:0008374">
    <property type="term" value="F:O-acyltransferase activity"/>
    <property type="evidence" value="ECO:0007669"/>
    <property type="project" value="InterPro"/>
</dbReference>
<keyword evidence="4" id="KW-0808">Transferase</keyword>
<accession>A0AAD4QEX9</accession>
<organism evidence="10 11">
    <name type="scientific">Lactarius akahatsu</name>
    <dbReference type="NCBI Taxonomy" id="416441"/>
    <lineage>
        <taxon>Eukaryota</taxon>
        <taxon>Fungi</taxon>
        <taxon>Dikarya</taxon>
        <taxon>Basidiomycota</taxon>
        <taxon>Agaricomycotina</taxon>
        <taxon>Agaricomycetes</taxon>
        <taxon>Russulales</taxon>
        <taxon>Russulaceae</taxon>
        <taxon>Lactarius</taxon>
    </lineage>
</organism>
<dbReference type="Proteomes" id="UP001201163">
    <property type="component" value="Unassembled WGS sequence"/>
</dbReference>
<feature type="transmembrane region" description="Helical" evidence="8">
    <location>
        <begin position="21"/>
        <end position="44"/>
    </location>
</feature>
<feature type="domain" description="Wax synthase" evidence="9">
    <location>
        <begin position="254"/>
        <end position="333"/>
    </location>
</feature>
<evidence type="ECO:0000256" key="2">
    <source>
        <dbReference type="ARBA" id="ARBA00005179"/>
    </source>
</evidence>
<feature type="transmembrane region" description="Helical" evidence="8">
    <location>
        <begin position="325"/>
        <end position="341"/>
    </location>
</feature>
<dbReference type="PANTHER" id="PTHR31595">
    <property type="entry name" value="LONG-CHAIN-ALCOHOL O-FATTY-ACYLTRANSFERASE 3-RELATED"/>
    <property type="match status" value="1"/>
</dbReference>
<sequence>MDQLYAYLPGTSHRKELTPANIAPVILCYYAHAVLAILPGTFWLRVALLPVSEWLVWNSGVTLDPAQYLANMFGLSNSLRLSFFNFTFALAMWAIGLRCFEWTFIIDKPLRRYELPLDFEKKTRKERPLTIVNVLVDGVDLIFNFRGLGWAWSSEPFYVDPNPPLSIPHQFFKLLVKIASLDAAHYIATLILPTAYRLEGDTIFDYTLDPLQHFVRVLSISVCGLILIYSTVDIMYQFSALTGQIVFGQSLTQWPRIANRPWLAMSVTEFWGKRWHQFFRHLFVVFGARPGRKVAGWYGSVIGAYIVSANMHIVMLWGLGRGTEWLHTGGFFIMLAIATIGERKWKEWTGKPVTGIIGTLWTTLWHLVWGSGMVDAFVRRGMVANDFVPKQMRIGKVIVDSILTVVARVRAG</sequence>
<protein>
    <recommendedName>
        <fullName evidence="9">Wax synthase domain-containing protein</fullName>
    </recommendedName>
</protein>
<dbReference type="GO" id="GO:0016020">
    <property type="term" value="C:membrane"/>
    <property type="evidence" value="ECO:0007669"/>
    <property type="project" value="UniProtKB-SubCell"/>
</dbReference>
<comment type="pathway">
    <text evidence="2">Secondary metabolite biosynthesis.</text>
</comment>
<keyword evidence="6 8" id="KW-1133">Transmembrane helix</keyword>
<evidence type="ECO:0000256" key="4">
    <source>
        <dbReference type="ARBA" id="ARBA00022679"/>
    </source>
</evidence>
<dbReference type="InterPro" id="IPR044851">
    <property type="entry name" value="Wax_synthase"/>
</dbReference>
<evidence type="ECO:0000256" key="7">
    <source>
        <dbReference type="ARBA" id="ARBA00023136"/>
    </source>
</evidence>
<evidence type="ECO:0000313" key="10">
    <source>
        <dbReference type="EMBL" id="KAH8994236.1"/>
    </source>
</evidence>
<dbReference type="PANTHER" id="PTHR31595:SF57">
    <property type="entry name" value="OS04G0481900 PROTEIN"/>
    <property type="match status" value="1"/>
</dbReference>